<feature type="transmembrane region" description="Helical" evidence="2">
    <location>
        <begin position="110"/>
        <end position="132"/>
    </location>
</feature>
<evidence type="ECO:0000256" key="2">
    <source>
        <dbReference type="SAM" id="Phobius"/>
    </source>
</evidence>
<keyword evidence="5" id="KW-1185">Reference proteome</keyword>
<evidence type="ECO:0000256" key="1">
    <source>
        <dbReference type="ARBA" id="ARBA00006464"/>
    </source>
</evidence>
<evidence type="ECO:0000313" key="5">
    <source>
        <dbReference type="Proteomes" id="UP000306825"/>
    </source>
</evidence>
<dbReference type="PANTHER" id="PTHR30576:SF0">
    <property type="entry name" value="UNDECAPRENYL-PHOSPHATE N-ACETYLGALACTOSAMINYL 1-PHOSPHATE TRANSFERASE-RELATED"/>
    <property type="match status" value="1"/>
</dbReference>
<keyword evidence="2" id="KW-0472">Membrane</keyword>
<dbReference type="RefSeq" id="WP_138322919.1">
    <property type="nucleotide sequence ID" value="NZ_CP040463.1"/>
</dbReference>
<dbReference type="Pfam" id="PF02397">
    <property type="entry name" value="Bac_transf"/>
    <property type="match status" value="1"/>
</dbReference>
<proteinExistence type="inferred from homology"/>
<keyword evidence="4" id="KW-0808">Transferase</keyword>
<dbReference type="PANTHER" id="PTHR30576">
    <property type="entry name" value="COLANIC BIOSYNTHESIS UDP-GLUCOSE LIPID CARRIER TRANSFERASE"/>
    <property type="match status" value="1"/>
</dbReference>
<organism evidence="4 5">
    <name type="scientific">Caminibacter mediatlanticus TB-2</name>
    <dbReference type="NCBI Taxonomy" id="391592"/>
    <lineage>
        <taxon>Bacteria</taxon>
        <taxon>Pseudomonadati</taxon>
        <taxon>Campylobacterota</taxon>
        <taxon>Epsilonproteobacteria</taxon>
        <taxon>Nautiliales</taxon>
        <taxon>Nautiliaceae</taxon>
        <taxon>Caminibacter</taxon>
    </lineage>
</organism>
<comment type="similarity">
    <text evidence="1">Belongs to the bacterial sugar transferase family.</text>
</comment>
<protein>
    <submittedName>
        <fullName evidence="4">Sugar transferase</fullName>
    </submittedName>
</protein>
<keyword evidence="2" id="KW-1133">Transmembrane helix</keyword>
<feature type="domain" description="Bacterial sugar transferase" evidence="3">
    <location>
        <begin position="108"/>
        <end position="290"/>
    </location>
</feature>
<dbReference type="InterPro" id="IPR003362">
    <property type="entry name" value="Bact_transf"/>
</dbReference>
<reference evidence="4 5" key="1">
    <citation type="submission" date="2019-05" db="EMBL/GenBank/DDBJ databases">
        <title>A comparative analysis of the Nautiliaceae.</title>
        <authorList>
            <person name="Grosche A."/>
            <person name="Smedile F."/>
            <person name="Vetriani C."/>
        </authorList>
    </citation>
    <scope>NUCLEOTIDE SEQUENCE [LARGE SCALE GENOMIC DNA]</scope>
    <source>
        <strain evidence="4 5">TB-2</strain>
    </source>
</reference>
<dbReference type="EMBL" id="CP040463">
    <property type="protein sequence ID" value="QCT93966.1"/>
    <property type="molecule type" value="Genomic_DNA"/>
</dbReference>
<name>A0ABX5VAX6_9BACT</name>
<sequence length="295" mass="35649">MLCIGNKYIFNDLDKNQLKKFGINEIKYILNFDKKLIQKHNWIILNEIQLTDEEKKFLENLKNKKIFNIENFLEEFLHKLYIPSPENFEEKFEIKNIKPLNKFQYIQKRIIDFFVGGCLLILTFPIILYSMYRIKKESPDGPILFTQKRIGKDGKEFTCYKFRSMRTNIDYFNHYTQENDPRIFPWGAFMRQTRIDELPQLINVFKGEMHLIGPRAEWSELVKNYEKVWPYYHQRHIIAPGITGWAQVNYPYGKNLEDTRQKLMYDLYYIKNWSLKLEIKTIIKTIQVMIGRKGL</sequence>
<evidence type="ECO:0000259" key="3">
    <source>
        <dbReference type="Pfam" id="PF02397"/>
    </source>
</evidence>
<dbReference type="Proteomes" id="UP000306825">
    <property type="component" value="Chromosome"/>
</dbReference>
<keyword evidence="2" id="KW-0812">Transmembrane</keyword>
<evidence type="ECO:0000313" key="4">
    <source>
        <dbReference type="EMBL" id="QCT93966.1"/>
    </source>
</evidence>
<gene>
    <name evidence="4" type="ORF">FE773_01850</name>
</gene>
<accession>A0ABX5VAX6</accession>
<dbReference type="GO" id="GO:0016740">
    <property type="term" value="F:transferase activity"/>
    <property type="evidence" value="ECO:0007669"/>
    <property type="project" value="UniProtKB-KW"/>
</dbReference>